<dbReference type="GO" id="GO:0050897">
    <property type="term" value="F:cobalt ion binding"/>
    <property type="evidence" value="ECO:0007669"/>
    <property type="project" value="TreeGrafter"/>
</dbReference>
<evidence type="ECO:0000313" key="13">
    <source>
        <dbReference type="EMBL" id="KKL80246.1"/>
    </source>
</evidence>
<evidence type="ECO:0000256" key="3">
    <source>
        <dbReference type="ARBA" id="ARBA00022448"/>
    </source>
</evidence>
<dbReference type="PANTHER" id="PTHR46494:SF3">
    <property type="entry name" value="ZINC TRANSPORT PROTEIN ZNTB"/>
    <property type="match status" value="1"/>
</dbReference>
<keyword evidence="3" id="KW-0813">Transport</keyword>
<dbReference type="Pfam" id="PF01544">
    <property type="entry name" value="CorA"/>
    <property type="match status" value="1"/>
</dbReference>
<feature type="transmembrane region" description="Helical" evidence="12">
    <location>
        <begin position="298"/>
        <end position="320"/>
    </location>
</feature>
<evidence type="ECO:0000256" key="6">
    <source>
        <dbReference type="ARBA" id="ARBA00022692"/>
    </source>
</evidence>
<dbReference type="InterPro" id="IPR045863">
    <property type="entry name" value="CorA_TM1_TM2"/>
</dbReference>
<gene>
    <name evidence="13" type="ORF">LCGC14_2006690</name>
</gene>
<dbReference type="InterPro" id="IPR045861">
    <property type="entry name" value="CorA_cytoplasmic_dom"/>
</dbReference>
<keyword evidence="5" id="KW-0997">Cell inner membrane</keyword>
<comment type="caution">
    <text evidence="13">The sequence shown here is derived from an EMBL/GenBank/DDBJ whole genome shotgun (WGS) entry which is preliminary data.</text>
</comment>
<dbReference type="CDD" id="cd12833">
    <property type="entry name" value="ZntB-like_1"/>
    <property type="match status" value="1"/>
</dbReference>
<accession>A0A0F9FP91</accession>
<dbReference type="InterPro" id="IPR002523">
    <property type="entry name" value="MgTranspt_CorA/ZnTranspt_ZntB"/>
</dbReference>
<dbReference type="GO" id="GO:0005886">
    <property type="term" value="C:plasma membrane"/>
    <property type="evidence" value="ECO:0007669"/>
    <property type="project" value="UniProtKB-SubCell"/>
</dbReference>
<keyword evidence="8 12" id="KW-1133">Transmembrane helix</keyword>
<dbReference type="Gene3D" id="1.20.58.340">
    <property type="entry name" value="Magnesium transport protein CorA, transmembrane region"/>
    <property type="match status" value="2"/>
</dbReference>
<keyword evidence="6 12" id="KW-0812">Transmembrane</keyword>
<feature type="coiled-coil region" evidence="11">
    <location>
        <begin position="151"/>
        <end position="178"/>
    </location>
</feature>
<organism evidence="13">
    <name type="scientific">marine sediment metagenome</name>
    <dbReference type="NCBI Taxonomy" id="412755"/>
    <lineage>
        <taxon>unclassified sequences</taxon>
        <taxon>metagenomes</taxon>
        <taxon>ecological metagenomes</taxon>
    </lineage>
</organism>
<dbReference type="PANTHER" id="PTHR46494">
    <property type="entry name" value="CORA FAMILY METAL ION TRANSPORTER (EUROFUNG)"/>
    <property type="match status" value="1"/>
</dbReference>
<dbReference type="AlphaFoldDB" id="A0A0F9FP91"/>
<comment type="similarity">
    <text evidence="2">Belongs to the CorA metal ion transporter (MIT) (TC 1.A.35) family.</text>
</comment>
<name>A0A0F9FP91_9ZZZZ</name>
<protein>
    <recommendedName>
        <fullName evidence="14">Zinc transporter ZntB</fullName>
    </recommendedName>
</protein>
<feature type="transmembrane region" description="Helical" evidence="12">
    <location>
        <begin position="264"/>
        <end position="286"/>
    </location>
</feature>
<dbReference type="SUPFAM" id="SSF143865">
    <property type="entry name" value="CorA soluble domain-like"/>
    <property type="match status" value="1"/>
</dbReference>
<evidence type="ECO:0000256" key="4">
    <source>
        <dbReference type="ARBA" id="ARBA00022475"/>
    </source>
</evidence>
<evidence type="ECO:0000256" key="5">
    <source>
        <dbReference type="ARBA" id="ARBA00022519"/>
    </source>
</evidence>
<proteinExistence type="inferred from homology"/>
<dbReference type="GO" id="GO:0015087">
    <property type="term" value="F:cobalt ion transmembrane transporter activity"/>
    <property type="evidence" value="ECO:0007669"/>
    <property type="project" value="TreeGrafter"/>
</dbReference>
<evidence type="ECO:0000256" key="2">
    <source>
        <dbReference type="ARBA" id="ARBA00009765"/>
    </source>
</evidence>
<evidence type="ECO:0000256" key="8">
    <source>
        <dbReference type="ARBA" id="ARBA00022989"/>
    </source>
</evidence>
<keyword evidence="4" id="KW-1003">Cell membrane</keyword>
<dbReference type="GO" id="GO:0000287">
    <property type="term" value="F:magnesium ion binding"/>
    <property type="evidence" value="ECO:0007669"/>
    <property type="project" value="TreeGrafter"/>
</dbReference>
<evidence type="ECO:0008006" key="14">
    <source>
        <dbReference type="Google" id="ProtNLM"/>
    </source>
</evidence>
<evidence type="ECO:0000256" key="11">
    <source>
        <dbReference type="SAM" id="Coils"/>
    </source>
</evidence>
<evidence type="ECO:0000256" key="1">
    <source>
        <dbReference type="ARBA" id="ARBA00004651"/>
    </source>
</evidence>
<keyword evidence="10 12" id="KW-0472">Membrane</keyword>
<evidence type="ECO:0000256" key="12">
    <source>
        <dbReference type="SAM" id="Phobius"/>
    </source>
</evidence>
<evidence type="ECO:0000256" key="7">
    <source>
        <dbReference type="ARBA" id="ARBA00022833"/>
    </source>
</evidence>
<evidence type="ECO:0000256" key="9">
    <source>
        <dbReference type="ARBA" id="ARBA00023065"/>
    </source>
</evidence>
<reference evidence="13" key="1">
    <citation type="journal article" date="2015" name="Nature">
        <title>Complex archaea that bridge the gap between prokaryotes and eukaryotes.</title>
        <authorList>
            <person name="Spang A."/>
            <person name="Saw J.H."/>
            <person name="Jorgensen S.L."/>
            <person name="Zaremba-Niedzwiedzka K."/>
            <person name="Martijn J."/>
            <person name="Lind A.E."/>
            <person name="van Eijk R."/>
            <person name="Schleper C."/>
            <person name="Guy L."/>
            <person name="Ettema T.J."/>
        </authorList>
    </citation>
    <scope>NUCLEOTIDE SEQUENCE</scope>
</reference>
<comment type="subcellular location">
    <subcellularLocation>
        <location evidence="1">Cell membrane</location>
        <topology evidence="1">Multi-pass membrane protein</topology>
    </subcellularLocation>
</comment>
<keyword evidence="9" id="KW-0406">Ion transport</keyword>
<keyword evidence="11" id="KW-0175">Coiled coil</keyword>
<dbReference type="Gene3D" id="3.30.460.20">
    <property type="entry name" value="CorA soluble domain-like"/>
    <property type="match status" value="1"/>
</dbReference>
<sequence>MTNEYGLLFAHSLDGHGGSETLSVDDISDWTADKGLLWLHFDSTHPDAERWLLKKSGLDALIAEALTENDPRPRATIIEDGILLSLRGVNHYESPKSDDLISLRIWIDKYRIITTRDQKSAAATAIDRLIKKTTGPTNSGDFLVKLLDLIVDGMADTIADYEENIADYEDALLTDNTESLRHQIGQLRRQTISLRRYLAPERDALSRLLIENVSWINSYQRVQIHEIHDNLIRYIESLDAVRERAALVHEELQSRMSEQLNSRMYVLSVVAALFLPLGFLTGLFGINLGGIPGANDQHAFWDFVLILSIVVALLAALFHWKKWF</sequence>
<evidence type="ECO:0000256" key="10">
    <source>
        <dbReference type="ARBA" id="ARBA00023136"/>
    </source>
</evidence>
<dbReference type="EMBL" id="LAZR01022913">
    <property type="protein sequence ID" value="KKL80246.1"/>
    <property type="molecule type" value="Genomic_DNA"/>
</dbReference>
<dbReference type="SUPFAM" id="SSF144083">
    <property type="entry name" value="Magnesium transport protein CorA, transmembrane region"/>
    <property type="match status" value="1"/>
</dbReference>
<keyword evidence="7" id="KW-0862">Zinc</keyword>
<dbReference type="GO" id="GO:0015095">
    <property type="term" value="F:magnesium ion transmembrane transporter activity"/>
    <property type="evidence" value="ECO:0007669"/>
    <property type="project" value="TreeGrafter"/>
</dbReference>